<gene>
    <name evidence="9" type="ORF">LzC2_42630</name>
</gene>
<evidence type="ECO:0008006" key="11">
    <source>
        <dbReference type="Google" id="ProtNLM"/>
    </source>
</evidence>
<keyword evidence="10" id="KW-1185">Reference proteome</keyword>
<feature type="transmembrane region" description="Helical" evidence="8">
    <location>
        <begin position="251"/>
        <end position="273"/>
    </location>
</feature>
<protein>
    <recommendedName>
        <fullName evidence="11">V-type ATP synthase subunit I</fullName>
    </recommendedName>
</protein>
<evidence type="ECO:0000256" key="3">
    <source>
        <dbReference type="ARBA" id="ARBA00022448"/>
    </source>
</evidence>
<feature type="transmembrane region" description="Helical" evidence="8">
    <location>
        <begin position="20"/>
        <end position="47"/>
    </location>
</feature>
<evidence type="ECO:0000256" key="5">
    <source>
        <dbReference type="ARBA" id="ARBA00022989"/>
    </source>
</evidence>
<evidence type="ECO:0000256" key="4">
    <source>
        <dbReference type="ARBA" id="ARBA00022692"/>
    </source>
</evidence>
<organism evidence="9 10">
    <name type="scientific">Alienimonas chondri</name>
    <dbReference type="NCBI Taxonomy" id="2681879"/>
    <lineage>
        <taxon>Bacteria</taxon>
        <taxon>Pseudomonadati</taxon>
        <taxon>Planctomycetota</taxon>
        <taxon>Planctomycetia</taxon>
        <taxon>Planctomycetales</taxon>
        <taxon>Planctomycetaceae</taxon>
        <taxon>Alienimonas</taxon>
    </lineage>
</organism>
<evidence type="ECO:0000256" key="1">
    <source>
        <dbReference type="ARBA" id="ARBA00004141"/>
    </source>
</evidence>
<dbReference type="PANTHER" id="PTHR11629:SF63">
    <property type="entry name" value="V-TYPE PROTON ATPASE SUBUNIT A"/>
    <property type="match status" value="1"/>
</dbReference>
<evidence type="ECO:0000313" key="10">
    <source>
        <dbReference type="Proteomes" id="UP000609651"/>
    </source>
</evidence>
<keyword evidence="7 8" id="KW-0472">Membrane</keyword>
<comment type="caution">
    <text evidence="9">The sequence shown here is derived from an EMBL/GenBank/DDBJ whole genome shotgun (WGS) entry which is preliminary data.</text>
</comment>
<feature type="transmembrane region" description="Helical" evidence="8">
    <location>
        <begin position="222"/>
        <end position="239"/>
    </location>
</feature>
<keyword evidence="3" id="KW-0813">Transport</keyword>
<reference evidence="9 10" key="1">
    <citation type="journal article" date="2020" name="Syst. Appl. Microbiol.">
        <title>Alienimonas chondri sp. nov., a novel planctomycete isolated from the biofilm of the red alga Chondrus crispus.</title>
        <authorList>
            <person name="Vitorino I."/>
            <person name="Albuquerque L."/>
            <person name="Wiegand S."/>
            <person name="Kallscheuer N."/>
            <person name="da Costa M.S."/>
            <person name="Lobo-da-Cunha A."/>
            <person name="Jogler C."/>
            <person name="Lage O.M."/>
        </authorList>
    </citation>
    <scope>NUCLEOTIDE SEQUENCE [LARGE SCALE GENOMIC DNA]</scope>
    <source>
        <strain evidence="9 10">LzC2</strain>
    </source>
</reference>
<evidence type="ECO:0000256" key="7">
    <source>
        <dbReference type="ARBA" id="ARBA00023136"/>
    </source>
</evidence>
<dbReference type="InterPro" id="IPR002490">
    <property type="entry name" value="V-ATPase_116kDa_su"/>
</dbReference>
<comment type="subcellular location">
    <subcellularLocation>
        <location evidence="1">Membrane</location>
        <topology evidence="1">Multi-pass membrane protein</topology>
    </subcellularLocation>
</comment>
<accession>A0ABX1VJ27</accession>
<keyword evidence="4 8" id="KW-0812">Transmembrane</keyword>
<keyword evidence="5 8" id="KW-1133">Transmembrane helix</keyword>
<proteinExistence type="inferred from homology"/>
<dbReference type="Proteomes" id="UP000609651">
    <property type="component" value="Unassembled WGS sequence"/>
</dbReference>
<feature type="transmembrane region" description="Helical" evidence="8">
    <location>
        <begin position="59"/>
        <end position="83"/>
    </location>
</feature>
<feature type="transmembrane region" description="Helical" evidence="8">
    <location>
        <begin position="173"/>
        <end position="191"/>
    </location>
</feature>
<evidence type="ECO:0000313" key="9">
    <source>
        <dbReference type="EMBL" id="NNJ28152.1"/>
    </source>
</evidence>
<evidence type="ECO:0000256" key="2">
    <source>
        <dbReference type="ARBA" id="ARBA00009904"/>
    </source>
</evidence>
<sequence>MTFYITPGYRAWDPTAVVYLSFALFFGMIVSDAAYGLVLGVGLFLFWGRLGATRSSRRFRNLAVGLVSFTVAYGVAAGSYFGLEPPAGSLLDRLRVYVDGRPMTEDRNAMMAISVAIGAAHLTLANLIAAWNSRRSSRLLGHLGWAATIVGGFLWGAGAMTGAAAFADVGQPAVLVGAAFVLLFSSDRPLFSFSPKTHALRLVDGAMQIPNLTKAFGDVLSYLRLFALGLASAQLAITFNDLASQSFRAGGAGVALALVILVAGHGINILLGLMGGVVHGLRLNCIEFFNWSLNDEGYPFRPFTKKATS</sequence>
<keyword evidence="6" id="KW-0406">Ion transport</keyword>
<feature type="transmembrane region" description="Helical" evidence="8">
    <location>
        <begin position="143"/>
        <end position="167"/>
    </location>
</feature>
<feature type="transmembrane region" description="Helical" evidence="8">
    <location>
        <begin position="109"/>
        <end position="131"/>
    </location>
</feature>
<dbReference type="PANTHER" id="PTHR11629">
    <property type="entry name" value="VACUOLAR PROTON ATPASES"/>
    <property type="match status" value="1"/>
</dbReference>
<comment type="similarity">
    <text evidence="2">Belongs to the V-ATPase 116 kDa subunit family.</text>
</comment>
<dbReference type="EMBL" id="WTPX01000322">
    <property type="protein sequence ID" value="NNJ28152.1"/>
    <property type="molecule type" value="Genomic_DNA"/>
</dbReference>
<evidence type="ECO:0000256" key="8">
    <source>
        <dbReference type="SAM" id="Phobius"/>
    </source>
</evidence>
<evidence type="ECO:0000256" key="6">
    <source>
        <dbReference type="ARBA" id="ARBA00023065"/>
    </source>
</evidence>
<name>A0ABX1VJ27_9PLAN</name>
<dbReference type="Pfam" id="PF01496">
    <property type="entry name" value="V_ATPase_I"/>
    <property type="match status" value="1"/>
</dbReference>